<feature type="domain" description="TACO1/YebC-like N-terminal" evidence="8">
    <location>
        <begin position="5"/>
        <end position="76"/>
    </location>
</feature>
<dbReference type="GO" id="GO:0003677">
    <property type="term" value="F:DNA binding"/>
    <property type="evidence" value="ECO:0007669"/>
    <property type="project" value="UniProtKB-UniRule"/>
</dbReference>
<gene>
    <name evidence="9" type="ORF">COX83_04320</name>
</gene>
<evidence type="ECO:0000256" key="5">
    <source>
        <dbReference type="ARBA" id="ARBA00023163"/>
    </source>
</evidence>
<keyword evidence="2 6" id="KW-0963">Cytoplasm</keyword>
<dbReference type="Gene3D" id="3.30.70.980">
    <property type="match status" value="2"/>
</dbReference>
<dbReference type="EMBL" id="PFPI01000060">
    <property type="protein sequence ID" value="PIZ92391.1"/>
    <property type="molecule type" value="Genomic_DNA"/>
</dbReference>
<dbReference type="NCBIfam" id="TIGR01033">
    <property type="entry name" value="YebC/PmpR family DNA-binding transcriptional regulator"/>
    <property type="match status" value="1"/>
</dbReference>
<sequence length="245" mass="26929">MSGHSRWSKIQHKKGKADAQRGNLFTKLCKAITMAAKEDGGDSEMNFSLRLAIEKAKAGNVPKDNIDRSIKKGTGELKDGEEIQEIIYEGYGPGGIAVLVETLTDNKNRTVSEVKNAFTKHYGSVGGPGSVQWQFERLGVIAISNNQLATNNTVRDDFDLALIDAGASDILEFDEHLEARCPMDKFQSVVEALKTCGITEPEDAGLKWVAKEEVAVDADTAEKMEKLYDALDELDDVNEIYTNEK</sequence>
<organism evidence="9 10">
    <name type="scientific">Candidatus Magasanikbacteria bacterium CG_4_10_14_0_2_um_filter_41_31</name>
    <dbReference type="NCBI Taxonomy" id="1974639"/>
    <lineage>
        <taxon>Bacteria</taxon>
        <taxon>Candidatus Magasanikiibacteriota</taxon>
    </lineage>
</organism>
<dbReference type="PANTHER" id="PTHR12532:SF6">
    <property type="entry name" value="TRANSCRIPTIONAL REGULATORY PROTEIN YEBC-RELATED"/>
    <property type="match status" value="1"/>
</dbReference>
<evidence type="ECO:0000256" key="4">
    <source>
        <dbReference type="ARBA" id="ARBA00023125"/>
    </source>
</evidence>
<dbReference type="InterPro" id="IPR029072">
    <property type="entry name" value="YebC-like"/>
</dbReference>
<dbReference type="SUPFAM" id="SSF75625">
    <property type="entry name" value="YebC-like"/>
    <property type="match status" value="1"/>
</dbReference>
<keyword evidence="3 6" id="KW-0805">Transcription regulation</keyword>
<dbReference type="Pfam" id="PF01709">
    <property type="entry name" value="Transcrip_reg"/>
    <property type="match status" value="1"/>
</dbReference>
<accession>A0A2M7V1W8</accession>
<evidence type="ECO:0000256" key="2">
    <source>
        <dbReference type="ARBA" id="ARBA00022490"/>
    </source>
</evidence>
<feature type="domain" description="TACO1/YebC-like second and third" evidence="7">
    <location>
        <begin position="84"/>
        <end position="243"/>
    </location>
</feature>
<dbReference type="Proteomes" id="UP000230078">
    <property type="component" value="Unassembled WGS sequence"/>
</dbReference>
<keyword evidence="5 6" id="KW-0804">Transcription</keyword>
<dbReference type="InterPro" id="IPR017856">
    <property type="entry name" value="Integrase-like_N"/>
</dbReference>
<dbReference type="FunFam" id="1.10.10.200:FF:000002">
    <property type="entry name" value="Probable transcriptional regulatory protein CLM62_37755"/>
    <property type="match status" value="1"/>
</dbReference>
<evidence type="ECO:0000256" key="6">
    <source>
        <dbReference type="HAMAP-Rule" id="MF_00693"/>
    </source>
</evidence>
<protein>
    <recommendedName>
        <fullName evidence="6">Probable transcriptional regulatory protein COX83_04320</fullName>
    </recommendedName>
</protein>
<comment type="subcellular location">
    <subcellularLocation>
        <location evidence="6">Cytoplasm</location>
    </subcellularLocation>
</comment>
<proteinExistence type="inferred from homology"/>
<comment type="caution">
    <text evidence="9">The sequence shown here is derived from an EMBL/GenBank/DDBJ whole genome shotgun (WGS) entry which is preliminary data.</text>
</comment>
<reference evidence="10" key="1">
    <citation type="submission" date="2017-09" db="EMBL/GenBank/DDBJ databases">
        <title>Depth-based differentiation of microbial function through sediment-hosted aquifers and enrichment of novel symbionts in the deep terrestrial subsurface.</title>
        <authorList>
            <person name="Probst A.J."/>
            <person name="Ladd B."/>
            <person name="Jarett J.K."/>
            <person name="Geller-Mcgrath D.E."/>
            <person name="Sieber C.M.K."/>
            <person name="Emerson J.B."/>
            <person name="Anantharaman K."/>
            <person name="Thomas B.C."/>
            <person name="Malmstrom R."/>
            <person name="Stieglmeier M."/>
            <person name="Klingl A."/>
            <person name="Woyke T."/>
            <person name="Ryan C.M."/>
            <person name="Banfield J.F."/>
        </authorList>
    </citation>
    <scope>NUCLEOTIDE SEQUENCE [LARGE SCALE GENOMIC DNA]</scope>
</reference>
<evidence type="ECO:0000256" key="1">
    <source>
        <dbReference type="ARBA" id="ARBA00008724"/>
    </source>
</evidence>
<dbReference type="NCBIfam" id="NF009044">
    <property type="entry name" value="PRK12378.1"/>
    <property type="match status" value="1"/>
</dbReference>
<evidence type="ECO:0000313" key="9">
    <source>
        <dbReference type="EMBL" id="PIZ92391.1"/>
    </source>
</evidence>
<dbReference type="PANTHER" id="PTHR12532">
    <property type="entry name" value="TRANSLATIONAL ACTIVATOR OF CYTOCHROME C OXIDASE 1"/>
    <property type="match status" value="1"/>
</dbReference>
<dbReference type="GO" id="GO:0006355">
    <property type="term" value="P:regulation of DNA-templated transcription"/>
    <property type="evidence" value="ECO:0007669"/>
    <property type="project" value="UniProtKB-UniRule"/>
</dbReference>
<evidence type="ECO:0000313" key="10">
    <source>
        <dbReference type="Proteomes" id="UP000230078"/>
    </source>
</evidence>
<dbReference type="AlphaFoldDB" id="A0A2M7V1W8"/>
<evidence type="ECO:0000259" key="8">
    <source>
        <dbReference type="Pfam" id="PF20772"/>
    </source>
</evidence>
<dbReference type="InterPro" id="IPR049083">
    <property type="entry name" value="TACO1_YebC_N"/>
</dbReference>
<dbReference type="Pfam" id="PF20772">
    <property type="entry name" value="TACO1_YebC_N"/>
    <property type="match status" value="1"/>
</dbReference>
<evidence type="ECO:0000259" key="7">
    <source>
        <dbReference type="Pfam" id="PF01709"/>
    </source>
</evidence>
<name>A0A2M7V1W8_9BACT</name>
<comment type="similarity">
    <text evidence="1 6">Belongs to the TACO1 family.</text>
</comment>
<dbReference type="GO" id="GO:0005829">
    <property type="term" value="C:cytosol"/>
    <property type="evidence" value="ECO:0007669"/>
    <property type="project" value="TreeGrafter"/>
</dbReference>
<dbReference type="InterPro" id="IPR048300">
    <property type="entry name" value="TACO1_YebC-like_2nd/3rd_dom"/>
</dbReference>
<dbReference type="InterPro" id="IPR026564">
    <property type="entry name" value="Transcrip_reg_TACO1-like_dom3"/>
</dbReference>
<dbReference type="HAMAP" id="MF_00693">
    <property type="entry name" value="Transcrip_reg_TACO1"/>
    <property type="match status" value="1"/>
</dbReference>
<evidence type="ECO:0000256" key="3">
    <source>
        <dbReference type="ARBA" id="ARBA00023015"/>
    </source>
</evidence>
<keyword evidence="4 6" id="KW-0238">DNA-binding</keyword>
<dbReference type="Gene3D" id="1.10.10.200">
    <property type="match status" value="1"/>
</dbReference>
<dbReference type="InterPro" id="IPR002876">
    <property type="entry name" value="Transcrip_reg_TACO1-like"/>
</dbReference>
<dbReference type="NCBIfam" id="NF001030">
    <property type="entry name" value="PRK00110.1"/>
    <property type="match status" value="1"/>
</dbReference>